<keyword evidence="2" id="KW-1185">Reference proteome</keyword>
<dbReference type="OrthoDB" id="9813301at2"/>
<dbReference type="PANTHER" id="PTHR35788">
    <property type="entry name" value="EXPORTED PROTEIN-RELATED"/>
    <property type="match status" value="1"/>
</dbReference>
<accession>I8J1P4</accession>
<dbReference type="EMBL" id="AKKV01000024">
    <property type="protein sequence ID" value="EIT85656.1"/>
    <property type="molecule type" value="Genomic_DNA"/>
</dbReference>
<dbReference type="PATRIC" id="fig|1196324.3.peg.1527"/>
<protein>
    <submittedName>
        <fullName evidence="1">Putative factor for cell wall maintenance or synthesis</fullName>
    </submittedName>
</protein>
<evidence type="ECO:0000313" key="2">
    <source>
        <dbReference type="Proteomes" id="UP000004080"/>
    </source>
</evidence>
<organism evidence="1 2">
    <name type="scientific">Fictibacillus macauensis ZFHKF-1</name>
    <dbReference type="NCBI Taxonomy" id="1196324"/>
    <lineage>
        <taxon>Bacteria</taxon>
        <taxon>Bacillati</taxon>
        <taxon>Bacillota</taxon>
        <taxon>Bacilli</taxon>
        <taxon>Bacillales</taxon>
        <taxon>Fictibacillaceae</taxon>
        <taxon>Fictibacillus</taxon>
    </lineage>
</organism>
<dbReference type="Pfam" id="PF04294">
    <property type="entry name" value="VanW"/>
    <property type="match status" value="1"/>
</dbReference>
<comment type="caution">
    <text evidence="1">The sequence shown here is derived from an EMBL/GenBank/DDBJ whole genome shotgun (WGS) entry which is preliminary data.</text>
</comment>
<dbReference type="InterPro" id="IPR007391">
    <property type="entry name" value="Vancomycin_resist_VanW"/>
</dbReference>
<dbReference type="Proteomes" id="UP000004080">
    <property type="component" value="Unassembled WGS sequence"/>
</dbReference>
<dbReference type="AlphaFoldDB" id="I8J1P4"/>
<gene>
    <name evidence="1" type="ORF">A374_07464</name>
</gene>
<dbReference type="InterPro" id="IPR052913">
    <property type="entry name" value="Glycopeptide_resist_protein"/>
</dbReference>
<dbReference type="eggNOG" id="COG2720">
    <property type="taxonomic scope" value="Bacteria"/>
</dbReference>
<dbReference type="STRING" id="1196324.A374_07464"/>
<name>I8J1P4_9BACL</name>
<reference evidence="1 2" key="1">
    <citation type="journal article" date="2012" name="J. Bacteriol.">
        <title>Genome of Bacillus macauensis ZFHKF-1, a Long-Chain-Forming Bacterium.</title>
        <authorList>
            <person name="Cai L."/>
            <person name="Zhang T."/>
        </authorList>
    </citation>
    <scope>NUCLEOTIDE SEQUENCE [LARGE SCALE GENOMIC DNA]</scope>
    <source>
        <strain evidence="1 2">ZFHKF-1</strain>
    </source>
</reference>
<proteinExistence type="predicted"/>
<evidence type="ECO:0000313" key="1">
    <source>
        <dbReference type="EMBL" id="EIT85656.1"/>
    </source>
</evidence>
<dbReference type="PANTHER" id="PTHR35788:SF1">
    <property type="entry name" value="EXPORTED PROTEIN"/>
    <property type="match status" value="1"/>
</dbReference>
<dbReference type="RefSeq" id="WP_007201588.1">
    <property type="nucleotide sequence ID" value="NZ_AKKV01000024.1"/>
</dbReference>
<sequence length="299" mass="33286">MFISTVLSLLLATSSVTQPKHPVQPVQTKDSITLVQNGQTIAIVERQKFSLPLPGTPIVSSEKYNAFLKQLRDQLYIAPKNARIDAYGRIVPGAYGSTLNAPLFKEYFYRAFFDRNASKVIVPTRLTYPKVDSELLSTIRSNQLGRYMTYFNHSNASRIHNISLAAKAIDNHVVFPGETFSFNSVVGKRTSKRGYEKAPVIIKGELSEGVGGGICQVSSTLFNAADAAGLTIVQRFSHSRRVPYVPKGRDATVSWYGPDFRFYNHYGQPILIRAKAYGSSMAVWITTSEAVKKVPRRKK</sequence>